<dbReference type="Proteomes" id="UP000224871">
    <property type="component" value="Unassembled WGS sequence"/>
</dbReference>
<protein>
    <submittedName>
        <fullName evidence="2">Uncharacterized protein</fullName>
    </submittedName>
</protein>
<proteinExistence type="predicted"/>
<organism evidence="2 3">
    <name type="scientific">Xenorhabdus innexi</name>
    <dbReference type="NCBI Taxonomy" id="290109"/>
    <lineage>
        <taxon>Bacteria</taxon>
        <taxon>Pseudomonadati</taxon>
        <taxon>Pseudomonadota</taxon>
        <taxon>Gammaproteobacteria</taxon>
        <taxon>Enterobacterales</taxon>
        <taxon>Morganellaceae</taxon>
        <taxon>Xenorhabdus</taxon>
    </lineage>
</organism>
<reference evidence="3" key="2">
    <citation type="submission" date="2016-12" db="EMBL/GenBank/DDBJ databases">
        <authorList>
            <person name="Gaudriault S."/>
        </authorList>
    </citation>
    <scope>NUCLEOTIDE SEQUENCE [LARGE SCALE GENOMIC DNA]</scope>
    <source>
        <strain evidence="3">HGB1681 (deposited as PTA-6826 in the American Type Culture Collection)</strain>
    </source>
</reference>
<dbReference type="Proteomes" id="UP000196435">
    <property type="component" value="Unassembled WGS sequence"/>
</dbReference>
<evidence type="ECO:0000313" key="4">
    <source>
        <dbReference type="Proteomes" id="UP000224871"/>
    </source>
</evidence>
<accession>A0A1N6MVK2</accession>
<keyword evidence="4" id="KW-1185">Reference proteome</keyword>
<reference evidence="2" key="1">
    <citation type="submission" date="2016-12" db="EMBL/GenBank/DDBJ databases">
        <authorList>
            <person name="Song W.-J."/>
            <person name="Kurnit D.M."/>
        </authorList>
    </citation>
    <scope>NUCLEOTIDE SEQUENCE [LARGE SCALE GENOMIC DNA]</scope>
    <source>
        <strain evidence="2">HGB1681</strain>
    </source>
</reference>
<evidence type="ECO:0000313" key="1">
    <source>
        <dbReference type="EMBL" id="PHM38300.1"/>
    </source>
</evidence>
<reference evidence="1 4" key="3">
    <citation type="journal article" date="2017" name="Nat. Microbiol.">
        <title>Natural product diversity associated with the nematode symbionts Photorhabdus and Xenorhabdus.</title>
        <authorList>
            <person name="Tobias N.J."/>
            <person name="Wolff H."/>
            <person name="Djahanschiri B."/>
            <person name="Grundmann F."/>
            <person name="Kronenwerth M."/>
            <person name="Shi Y.M."/>
            <person name="Simonyi S."/>
            <person name="Grun P."/>
            <person name="Shapiro-Ilan D."/>
            <person name="Pidot S.J."/>
            <person name="Stinear T.P."/>
            <person name="Ebersberger I."/>
            <person name="Bode H.B."/>
        </authorList>
    </citation>
    <scope>NUCLEOTIDE SEQUENCE [LARGE SCALE GENOMIC DNA]</scope>
    <source>
        <strain evidence="1 4">DSM 16336</strain>
    </source>
</reference>
<name>A0A1N6MVK2_9GAMM</name>
<evidence type="ECO:0000313" key="2">
    <source>
        <dbReference type="EMBL" id="SIP72842.1"/>
    </source>
</evidence>
<dbReference type="EMBL" id="NIBU01000003">
    <property type="protein sequence ID" value="PHM38300.1"/>
    <property type="molecule type" value="Genomic_DNA"/>
</dbReference>
<gene>
    <name evidence="1" type="ORF">Xinn_00414</name>
    <name evidence="2" type="ORF">XIS1_1680079</name>
</gene>
<sequence length="160" mass="18844">MLPILFIDFSISPVVINSFLTTQVMTNTATPQILYLRNDIRKNIIIQHNKKTYRIENNNIICNLSLPNWKVLIKNQKLSLKYHYHLFKTNHEKVRVAIIPKNTEKNSLISKHTIKKIKYQSGLNHIIKKIARNLLNLLKKIPLMAEQIIYFSQLPLIFKQ</sequence>
<dbReference type="RefSeq" id="WP_143706546.1">
    <property type="nucleotide sequence ID" value="NZ_CAWNQC010000223.1"/>
</dbReference>
<dbReference type="AlphaFoldDB" id="A0A1N6MVK2"/>
<evidence type="ECO:0000313" key="3">
    <source>
        <dbReference type="Proteomes" id="UP000196435"/>
    </source>
</evidence>
<dbReference type="EMBL" id="FTLG01000077">
    <property type="protein sequence ID" value="SIP72842.1"/>
    <property type="molecule type" value="Genomic_DNA"/>
</dbReference>